<evidence type="ECO:0000259" key="15">
    <source>
        <dbReference type="PROSITE" id="PS50198"/>
    </source>
</evidence>
<dbReference type="SUPFAM" id="SSF109998">
    <property type="entry name" value="Triger factor/SurA peptide-binding domain-like"/>
    <property type="match status" value="1"/>
</dbReference>
<keyword evidence="2" id="KW-1003">Cell membrane</keyword>
<dbReference type="Gene3D" id="1.10.4030.10">
    <property type="entry name" value="Porin chaperone SurA, peptide-binding domain"/>
    <property type="match status" value="1"/>
</dbReference>
<keyword evidence="17" id="KW-1185">Reference proteome</keyword>
<keyword evidence="5 14" id="KW-1133">Transmembrane helix</keyword>
<comment type="similarity">
    <text evidence="9">Belongs to the PpiD chaperone family.</text>
</comment>
<dbReference type="PROSITE" id="PS01096">
    <property type="entry name" value="PPIC_PPIASE_1"/>
    <property type="match status" value="1"/>
</dbReference>
<evidence type="ECO:0000256" key="5">
    <source>
        <dbReference type="ARBA" id="ARBA00022989"/>
    </source>
</evidence>
<dbReference type="RefSeq" id="WP_237246336.1">
    <property type="nucleotide sequence ID" value="NZ_AP023423.1"/>
</dbReference>
<dbReference type="GO" id="GO:0003755">
    <property type="term" value="F:peptidyl-prolyl cis-trans isomerase activity"/>
    <property type="evidence" value="ECO:0007669"/>
    <property type="project" value="UniProtKB-KW"/>
</dbReference>
<dbReference type="Proteomes" id="UP001320326">
    <property type="component" value="Chromosome"/>
</dbReference>
<evidence type="ECO:0000256" key="2">
    <source>
        <dbReference type="ARBA" id="ARBA00022475"/>
    </source>
</evidence>
<evidence type="ECO:0000256" key="9">
    <source>
        <dbReference type="ARBA" id="ARBA00038408"/>
    </source>
</evidence>
<keyword evidence="4 14" id="KW-0812">Transmembrane</keyword>
<evidence type="ECO:0000256" key="10">
    <source>
        <dbReference type="ARBA" id="ARBA00040743"/>
    </source>
</evidence>
<evidence type="ECO:0000256" key="14">
    <source>
        <dbReference type="SAM" id="Phobius"/>
    </source>
</evidence>
<evidence type="ECO:0000313" key="16">
    <source>
        <dbReference type="EMBL" id="BCK87771.1"/>
    </source>
</evidence>
<feature type="domain" description="PpiC" evidence="15">
    <location>
        <begin position="263"/>
        <end position="366"/>
    </location>
</feature>
<dbReference type="SUPFAM" id="SSF54534">
    <property type="entry name" value="FKBP-like"/>
    <property type="match status" value="1"/>
</dbReference>
<accession>A0AAN2BZ69</accession>
<dbReference type="Pfam" id="PF13616">
    <property type="entry name" value="Rotamase_3"/>
    <property type="match status" value="1"/>
</dbReference>
<keyword evidence="6 14" id="KW-0472">Membrane</keyword>
<evidence type="ECO:0000256" key="13">
    <source>
        <dbReference type="SAM" id="Coils"/>
    </source>
</evidence>
<dbReference type="InterPro" id="IPR000297">
    <property type="entry name" value="PPIase_PpiC"/>
</dbReference>
<protein>
    <recommendedName>
        <fullName evidence="10">Periplasmic chaperone PpiD</fullName>
    </recommendedName>
    <alternativeName>
        <fullName evidence="11">Periplasmic folding chaperone</fullName>
    </alternativeName>
</protein>
<keyword evidence="12" id="KW-0697">Rotamase</keyword>
<evidence type="ECO:0000256" key="11">
    <source>
        <dbReference type="ARBA" id="ARBA00042775"/>
    </source>
</evidence>
<dbReference type="Pfam" id="PF13624">
    <property type="entry name" value="SurA_N_3"/>
    <property type="match status" value="1"/>
</dbReference>
<evidence type="ECO:0000256" key="12">
    <source>
        <dbReference type="PROSITE-ProRule" id="PRU00278"/>
    </source>
</evidence>
<dbReference type="PANTHER" id="PTHR47529:SF1">
    <property type="entry name" value="PERIPLASMIC CHAPERONE PPID"/>
    <property type="match status" value="1"/>
</dbReference>
<dbReference type="InterPro" id="IPR023058">
    <property type="entry name" value="PPIase_PpiC_CS"/>
</dbReference>
<keyword evidence="8 12" id="KW-0413">Isomerase</keyword>
<dbReference type="InterPro" id="IPR027304">
    <property type="entry name" value="Trigger_fact/SurA_dom_sf"/>
</dbReference>
<feature type="transmembrane region" description="Helical" evidence="14">
    <location>
        <begin position="12"/>
        <end position="28"/>
    </location>
</feature>
<dbReference type="InterPro" id="IPR046357">
    <property type="entry name" value="PPIase_dom_sf"/>
</dbReference>
<dbReference type="PROSITE" id="PS50198">
    <property type="entry name" value="PPIC_PPIASE_2"/>
    <property type="match status" value="1"/>
</dbReference>
<dbReference type="GO" id="GO:0005886">
    <property type="term" value="C:plasma membrane"/>
    <property type="evidence" value="ECO:0007669"/>
    <property type="project" value="UniProtKB-SubCell"/>
</dbReference>
<evidence type="ECO:0000256" key="1">
    <source>
        <dbReference type="ARBA" id="ARBA00004382"/>
    </source>
</evidence>
<sequence length="627" mass="68729">MFDFVQEKKRLVQIVLALIILPFAFWGVDSYRKSGGASPLATVDGEKIGQQEFDNALNQQQQRFREMAGANFDPSFFDKPEIKTSVLDRLVTQHLMAIEARKAGLSIADEQIGQIILSIGAFQKDGKFDRGLYESVLKEKGKTPADFDAEIRRALLIQQLTDAYSQNGYAAKAVAENLIRLNEQQRVVAVANLDAASFLKQVKLPDNAVSDYYDKNSQEFQVPERAKVEYVVLSADSLLSQVTVSDDEARQYYEEHKAEFGTQEQRQAAHILIGVSKQASDAEKQAAKDKAEQVLQQVRQAPAKFAALAKQYSQDPGSAANGGDLGMFGRGAMVKPFEDSVFSLKVGEISGLVQTDFGYHIIKLIAVKPAKVQAFSELKGMIAQRLKSQKAGDKFAELAEKFSNTVYEQSDSLKPAAELAKVAVQQGTWLSKGQAPAGIWTDKALQAVFSEDALKNKRNTAAVEVAPNTLLAARVTEYKPASIRPLAEVSAGIQQKLLQAQASEQAAQQGKKLLEQLQGGEKASVAWKAVQSVSRNQRGTIDPQLLQAIFRADTRKLPAYVGIAGANGYVLARIDAVKNDAAIDENKLARYEQQIRQITGEALLMAYMADAKKRASVTMKNFVADAK</sequence>
<keyword evidence="13" id="KW-0175">Coiled coil</keyword>
<proteinExistence type="inferred from homology"/>
<evidence type="ECO:0000256" key="4">
    <source>
        <dbReference type="ARBA" id="ARBA00022692"/>
    </source>
</evidence>
<evidence type="ECO:0000256" key="8">
    <source>
        <dbReference type="ARBA" id="ARBA00023235"/>
    </source>
</evidence>
<feature type="coiled-coil region" evidence="13">
    <location>
        <begin position="574"/>
        <end position="601"/>
    </location>
</feature>
<dbReference type="EMBL" id="AP023423">
    <property type="protein sequence ID" value="BCK87771.1"/>
    <property type="molecule type" value="Genomic_DNA"/>
</dbReference>
<keyword evidence="3" id="KW-0997">Cell inner membrane</keyword>
<evidence type="ECO:0000256" key="3">
    <source>
        <dbReference type="ARBA" id="ARBA00022519"/>
    </source>
</evidence>
<keyword evidence="7" id="KW-0143">Chaperone</keyword>
<name>A0AAN2BZ69_9PROT</name>
<organism evidence="16 17">
    <name type="scientific">Sideroxyarcus emersonii</name>
    <dbReference type="NCBI Taxonomy" id="2764705"/>
    <lineage>
        <taxon>Bacteria</taxon>
        <taxon>Pseudomonadati</taxon>
        <taxon>Pseudomonadota</taxon>
        <taxon>Betaproteobacteria</taxon>
        <taxon>Nitrosomonadales</taxon>
        <taxon>Gallionellaceae</taxon>
        <taxon>Sideroxyarcus</taxon>
    </lineage>
</organism>
<dbReference type="AlphaFoldDB" id="A0AAN2BZ69"/>
<evidence type="ECO:0000256" key="6">
    <source>
        <dbReference type="ARBA" id="ARBA00023136"/>
    </source>
</evidence>
<dbReference type="PANTHER" id="PTHR47529">
    <property type="entry name" value="PEPTIDYL-PROLYL CIS-TRANS ISOMERASE D"/>
    <property type="match status" value="1"/>
</dbReference>
<evidence type="ECO:0000256" key="7">
    <source>
        <dbReference type="ARBA" id="ARBA00023186"/>
    </source>
</evidence>
<gene>
    <name evidence="16" type="ORF">MIZ01_1565</name>
</gene>
<dbReference type="Gene3D" id="3.10.50.40">
    <property type="match status" value="1"/>
</dbReference>
<dbReference type="KEGG" id="seme:MIZ01_1565"/>
<evidence type="ECO:0000313" key="17">
    <source>
        <dbReference type="Proteomes" id="UP001320326"/>
    </source>
</evidence>
<reference evidence="16 17" key="1">
    <citation type="journal article" date="2022" name="Int. J. Syst. Evol. Microbiol.">
        <title>&lt;i&gt;Sideroxyarcus emersonii&lt;/i&gt; gen. nov. sp. nov., a neutrophilic, microaerobic iron- and thiosulfate-oxidizing bacterium isolated from iron-rich wetland sediment.</title>
        <authorList>
            <person name="Kato S."/>
            <person name="Itoh T."/>
            <person name="Iino T."/>
            <person name="Ohkuma M."/>
        </authorList>
    </citation>
    <scope>NUCLEOTIDE SEQUENCE [LARGE SCALE GENOMIC DNA]</scope>
    <source>
        <strain evidence="16 17">MIZ01</strain>
    </source>
</reference>
<dbReference type="InterPro" id="IPR052029">
    <property type="entry name" value="PpiD_chaperone"/>
</dbReference>
<comment type="subcellular location">
    <subcellularLocation>
        <location evidence="1">Cell inner membrane</location>
        <topology evidence="1">Single-pass type II membrane protein</topology>
        <orientation evidence="1">Periplasmic side</orientation>
    </subcellularLocation>
</comment>